<evidence type="ECO:0000313" key="1">
    <source>
        <dbReference type="EMBL" id="MDM4015615.1"/>
    </source>
</evidence>
<comment type="caution">
    <text evidence="1">The sequence shown here is derived from an EMBL/GenBank/DDBJ whole genome shotgun (WGS) entry which is preliminary data.</text>
</comment>
<name>A0ABT7PGG4_9BACT</name>
<gene>
    <name evidence="1" type="ORF">QTN89_09260</name>
</gene>
<reference evidence="1 2" key="1">
    <citation type="submission" date="2023-06" db="EMBL/GenBank/DDBJ databases">
        <title>Roseiconus lacunae JC819 isolated from Gulf of Mannar region, Tamil Nadu.</title>
        <authorList>
            <person name="Pk S."/>
            <person name="Ch S."/>
            <person name="Ch V.R."/>
        </authorList>
    </citation>
    <scope>NUCLEOTIDE SEQUENCE [LARGE SCALE GENOMIC DNA]</scope>
    <source>
        <strain evidence="1 2">JC819</strain>
    </source>
</reference>
<protein>
    <submittedName>
        <fullName evidence="1">Uncharacterized protein</fullName>
    </submittedName>
</protein>
<sequence length="1096" mass="122813">MLHSSAILHRQILVTLGVAFAWFPMSGDAFCGDTAAPVSDIRHCVLGEGGRHVIVGSIELPADGLWQIQTDELPISVRESYLVPQDTARLRQLGKRMYAALEDRIIQAGQWQTQRGYGLCRQYAIDHNHVGPPSLKAIYEENDATQSMSGSWDRMSWRIRDLEHMISKESIEGPFIHLIPNVDFKFSEQAVTESPLSKRLVVPKELRKVLAFQLRPLIDDGKHWVLYTDGACERAEIDRELVEKQHAKIRPILSGSEFEGADRREMVSYTIVIISDERLQSVSDIKIANSILQQSSLARLDVTVVKESNTDDIAPLVRQARQFAWQPYVLAGSGGILDVWNHTQTTEQDPNPRRSLSMFSILGGRAAIEETLQLQNLNVRTKASAGSVDLNSIKGVEVESHPFEEMLAGTEGGHLELASFVPHDRFFIYIGKPDSLPALFDTGAPFIASLGTMMSGNCLQYNLEARYLDRLGVNRDWVDAVLSSGMIEEMSVFTPDLFFIDGTDVTVVARLKQPALLRRMLSMLGVTAGSTEELVKLPTSGDQPAFASLRGDLLFLSSNQHELRRALELQQNGGEGSLGASVEFRYMLTQLPVADQTRLYAYLSDPFVRRLVGPETKIGQRRRILAKARMEAITAKGLQARLDGLTDVHSVDALARHGYLPSDWHSAGGQNDSRANASHEILPSGIVRSEHYGTLPRMKTLRDVPIEKITPEEAEAYESYRENYSRYWRQFFDPIAIRLNDTAPGELELSTFILPLVDNSIYNGLRQVLAHQDDQQFLSVPIVEPTPVLKFSMNLREQAWQQIAGNFSDFFAHYSGVSSAMLDDLGPSVHLAVFDSDPIIAVGSGDVFGAFGGNVIRGGNSMTMVPVMLSMLTRPCSIIVETKDPERTAQYLRQAALARSMGRASNNGFATSFYQEDDDDRWVWVMDIMGMVKLRYGIEISDHYMVIRNIPWSSDDRVVRSEPVDLNASYLQLNPVACRLQLPGLHAAAADANRRAVMSGMGRLYPLMLAGSDSLESAMAEHQRLFGFHPRQLQGDRWRWENQRLVSDAFGHPVQQRQPRYQPDQPFGLMNRIESIQLNMQFESDGLRSNVRWRLK</sequence>
<dbReference type="EMBL" id="JASZZN010000005">
    <property type="protein sequence ID" value="MDM4015615.1"/>
    <property type="molecule type" value="Genomic_DNA"/>
</dbReference>
<accession>A0ABT7PGG4</accession>
<proteinExistence type="predicted"/>
<organism evidence="1 2">
    <name type="scientific">Roseiconus lacunae</name>
    <dbReference type="NCBI Taxonomy" id="2605694"/>
    <lineage>
        <taxon>Bacteria</taxon>
        <taxon>Pseudomonadati</taxon>
        <taxon>Planctomycetota</taxon>
        <taxon>Planctomycetia</taxon>
        <taxon>Pirellulales</taxon>
        <taxon>Pirellulaceae</taxon>
        <taxon>Roseiconus</taxon>
    </lineage>
</organism>
<evidence type="ECO:0000313" key="2">
    <source>
        <dbReference type="Proteomes" id="UP001239462"/>
    </source>
</evidence>
<dbReference type="RefSeq" id="WP_289163111.1">
    <property type="nucleotide sequence ID" value="NZ_JASZZN010000005.1"/>
</dbReference>
<dbReference type="Proteomes" id="UP001239462">
    <property type="component" value="Unassembled WGS sequence"/>
</dbReference>
<keyword evidence="2" id="KW-1185">Reference proteome</keyword>